<proteinExistence type="predicted"/>
<evidence type="ECO:0000313" key="1">
    <source>
        <dbReference type="EMBL" id="EWC91913.1"/>
    </source>
</evidence>
<dbReference type="PATRIC" id="fig|887901.3.peg.1152"/>
<sequence length="200" mass="23121">MTTEELKERVNKKAEEFGLKEVKGNTSNAVVRSNITAESFDKGGAYFGYIRPEEDLTGSYHDVSFVVFPQKSGPCVIAIAVGSSGFQRDYDLVSIPWLRRLYRKLMNPDRRSFLKNDFSNIESAIPELLEMIENEDSLRDLKATIKRYDKFILTARIVDPDEDFHVISAWLAQYVKLRGWRTNQTQRAEQEKAIEYLLKK</sequence>
<dbReference type="AlphaFoldDB" id="Z4WRL7"/>
<comment type="caution">
    <text evidence="1">The sequence shown here is derived from an EMBL/GenBank/DDBJ whole genome shotgun (WGS) entry which is preliminary data.</text>
</comment>
<accession>Z4WRL7</accession>
<dbReference type="RefSeq" id="WP_052328765.1">
    <property type="nucleotide sequence ID" value="NZ_JDFF01000021.1"/>
</dbReference>
<name>Z4WRL7_9PORP</name>
<dbReference type="EMBL" id="JDFF01000021">
    <property type="protein sequence ID" value="EWC91913.1"/>
    <property type="molecule type" value="Genomic_DNA"/>
</dbReference>
<reference evidence="1 2" key="1">
    <citation type="submission" date="2014-01" db="EMBL/GenBank/DDBJ databases">
        <authorList>
            <person name="Durkin A.S."/>
            <person name="McCorrison J."/>
            <person name="Torralba M."/>
            <person name="Gillis M."/>
            <person name="Haft D.H."/>
            <person name="Methe B."/>
            <person name="Sutton G."/>
            <person name="Nelson K.E."/>
        </authorList>
    </citation>
    <scope>NUCLEOTIDE SEQUENCE [LARGE SCALE GENOMIC DNA]</scope>
    <source>
        <strain evidence="1 2">ATCC 51270</strain>
    </source>
</reference>
<evidence type="ECO:0000313" key="2">
    <source>
        <dbReference type="Proteomes" id="UP000023482"/>
    </source>
</evidence>
<gene>
    <name evidence="1" type="ORF">HMPREF0636_0032</name>
</gene>
<keyword evidence="2" id="KW-1185">Reference proteome</keyword>
<organism evidence="1 2">
    <name type="scientific">Porphyromonas catoniae ATCC 51270</name>
    <dbReference type="NCBI Taxonomy" id="887901"/>
    <lineage>
        <taxon>Bacteria</taxon>
        <taxon>Pseudomonadati</taxon>
        <taxon>Bacteroidota</taxon>
        <taxon>Bacteroidia</taxon>
        <taxon>Bacteroidales</taxon>
        <taxon>Porphyromonadaceae</taxon>
        <taxon>Porphyromonas</taxon>
    </lineage>
</organism>
<protein>
    <submittedName>
        <fullName evidence="1">Uncharacterized protein</fullName>
    </submittedName>
</protein>
<dbReference type="Proteomes" id="UP000023482">
    <property type="component" value="Unassembled WGS sequence"/>
</dbReference>